<evidence type="ECO:0000313" key="1">
    <source>
        <dbReference type="EMBL" id="PAA77225.1"/>
    </source>
</evidence>
<protein>
    <submittedName>
        <fullName evidence="1">Uncharacterized protein</fullName>
    </submittedName>
</protein>
<sequence length="109" mass="11905">MAPTRRARTSVSKILFLTITDKMRFSLMLLALLVAVAKADVQFAADNDATIDYDFNCMTLTQESRQCLTELLMEGRCNAEQLGTAAKIANCLVSGCGGSASEYQRCIEV</sequence>
<dbReference type="Proteomes" id="UP000215902">
    <property type="component" value="Unassembled WGS sequence"/>
</dbReference>
<comment type="caution">
    <text evidence="1">The sequence shown here is derived from an EMBL/GenBank/DDBJ whole genome shotgun (WGS) entry which is preliminary data.</text>
</comment>
<reference evidence="1 2" key="1">
    <citation type="submission" date="2017-06" db="EMBL/GenBank/DDBJ databases">
        <title>A platform for efficient transgenesis in Macrostomum lignano, a flatworm model organism for stem cell research.</title>
        <authorList>
            <person name="Berezikov E."/>
        </authorList>
    </citation>
    <scope>NUCLEOTIDE SEQUENCE [LARGE SCALE GENOMIC DNA]</scope>
    <source>
        <strain evidence="1">DV1</strain>
        <tissue evidence="1">Whole organism</tissue>
    </source>
</reference>
<accession>A0A267FTU0</accession>
<evidence type="ECO:0000313" key="2">
    <source>
        <dbReference type="Proteomes" id="UP000215902"/>
    </source>
</evidence>
<organism evidence="1 2">
    <name type="scientific">Macrostomum lignano</name>
    <dbReference type="NCBI Taxonomy" id="282301"/>
    <lineage>
        <taxon>Eukaryota</taxon>
        <taxon>Metazoa</taxon>
        <taxon>Spiralia</taxon>
        <taxon>Lophotrochozoa</taxon>
        <taxon>Platyhelminthes</taxon>
        <taxon>Rhabditophora</taxon>
        <taxon>Macrostomorpha</taxon>
        <taxon>Macrostomida</taxon>
        <taxon>Macrostomidae</taxon>
        <taxon>Macrostomum</taxon>
    </lineage>
</organism>
<dbReference type="EMBL" id="NIVC01000757">
    <property type="protein sequence ID" value="PAA77225.1"/>
    <property type="molecule type" value="Genomic_DNA"/>
</dbReference>
<gene>
    <name evidence="1" type="ORF">BOX15_Mlig013378g2</name>
</gene>
<keyword evidence="2" id="KW-1185">Reference proteome</keyword>
<proteinExistence type="predicted"/>
<name>A0A267FTU0_9PLAT</name>
<dbReference type="AlphaFoldDB" id="A0A267FTU0"/>